<gene>
    <name evidence="2" type="ORF">F0460_04815</name>
</gene>
<sequence>MILITGASGNLGNAVIENLLKEVTASKIAGLFRNEDKAKSLSEQGVNVRIGDYSNKESLAKAFQGVEKLLLISSSGDDALTDHKNVIDAAKEAGVEQIYYTSGALNRNIADSKLGPLVDSYITTENYIIESGITYTIFQNGLYSETIPFFVGEEVLETGIYLPAGNGKASFATRTDMAEAIANVLASDGHGNKTYITSALPSYSFKEIAEMFSEVSGKTISYTNPAPADYETQLRASGIDEGSIWYAKLLAAIIKNGEYEIFSSDLEKLLGRKPTDLKTYIKQTLLS</sequence>
<feature type="domain" description="NmrA-like" evidence="1">
    <location>
        <begin position="2"/>
        <end position="277"/>
    </location>
</feature>
<reference evidence="2 3" key="1">
    <citation type="submission" date="2019-09" db="EMBL/GenBank/DDBJ databases">
        <title>Genome sequence and assembly of Flavobacterium sp.</title>
        <authorList>
            <person name="Chhetri G."/>
        </authorList>
    </citation>
    <scope>NUCLEOTIDE SEQUENCE [LARGE SCALE GENOMIC DNA]</scope>
    <source>
        <strain evidence="2 3">SNL9</strain>
    </source>
</reference>
<evidence type="ECO:0000313" key="3">
    <source>
        <dbReference type="Proteomes" id="UP000325141"/>
    </source>
</evidence>
<dbReference type="Proteomes" id="UP000325141">
    <property type="component" value="Unassembled WGS sequence"/>
</dbReference>
<dbReference type="AlphaFoldDB" id="A0A5M6CL22"/>
<organism evidence="2 3">
    <name type="scientific">Paenimyroides baculatum</name>
    <dbReference type="NCBI Taxonomy" id="2608000"/>
    <lineage>
        <taxon>Bacteria</taxon>
        <taxon>Pseudomonadati</taxon>
        <taxon>Bacteroidota</taxon>
        <taxon>Flavobacteriia</taxon>
        <taxon>Flavobacteriales</taxon>
        <taxon>Flavobacteriaceae</taxon>
        <taxon>Paenimyroides</taxon>
    </lineage>
</organism>
<dbReference type="PANTHER" id="PTHR47129">
    <property type="entry name" value="QUINONE OXIDOREDUCTASE 2"/>
    <property type="match status" value="1"/>
</dbReference>
<evidence type="ECO:0000313" key="2">
    <source>
        <dbReference type="EMBL" id="KAA5535763.1"/>
    </source>
</evidence>
<dbReference type="Pfam" id="PF05368">
    <property type="entry name" value="NmrA"/>
    <property type="match status" value="1"/>
</dbReference>
<proteinExistence type="predicted"/>
<comment type="caution">
    <text evidence="2">The sequence shown here is derived from an EMBL/GenBank/DDBJ whole genome shotgun (WGS) entry which is preliminary data.</text>
</comment>
<accession>A0A5M6CL22</accession>
<dbReference type="InterPro" id="IPR052718">
    <property type="entry name" value="NmrA-type_oxidoreductase"/>
</dbReference>
<name>A0A5M6CL22_9FLAO</name>
<dbReference type="SUPFAM" id="SSF51735">
    <property type="entry name" value="NAD(P)-binding Rossmann-fold domains"/>
    <property type="match status" value="1"/>
</dbReference>
<dbReference type="InterPro" id="IPR008030">
    <property type="entry name" value="NmrA-like"/>
</dbReference>
<keyword evidence="3" id="KW-1185">Reference proteome</keyword>
<dbReference type="EMBL" id="VWSG01000003">
    <property type="protein sequence ID" value="KAA5535763.1"/>
    <property type="molecule type" value="Genomic_DNA"/>
</dbReference>
<evidence type="ECO:0000259" key="1">
    <source>
        <dbReference type="Pfam" id="PF05368"/>
    </source>
</evidence>
<dbReference type="Gene3D" id="3.40.50.720">
    <property type="entry name" value="NAD(P)-binding Rossmann-like Domain"/>
    <property type="match status" value="1"/>
</dbReference>
<dbReference type="Gene3D" id="3.90.25.10">
    <property type="entry name" value="UDP-galactose 4-epimerase, domain 1"/>
    <property type="match status" value="1"/>
</dbReference>
<dbReference type="CDD" id="cd05269">
    <property type="entry name" value="TMR_SDR_a"/>
    <property type="match status" value="1"/>
</dbReference>
<dbReference type="InterPro" id="IPR036291">
    <property type="entry name" value="NAD(P)-bd_dom_sf"/>
</dbReference>
<protein>
    <submittedName>
        <fullName evidence="2">SDR family oxidoreductase</fullName>
    </submittedName>
</protein>
<dbReference type="PANTHER" id="PTHR47129:SF1">
    <property type="entry name" value="NMRA-LIKE DOMAIN-CONTAINING PROTEIN"/>
    <property type="match status" value="1"/>
</dbReference>
<dbReference type="RefSeq" id="WP_150010826.1">
    <property type="nucleotide sequence ID" value="NZ_VWSG01000003.1"/>
</dbReference>